<organism evidence="1 2">
    <name type="scientific">Microbacterium schleiferi</name>
    <dbReference type="NCBI Taxonomy" id="69362"/>
    <lineage>
        <taxon>Bacteria</taxon>
        <taxon>Bacillati</taxon>
        <taxon>Actinomycetota</taxon>
        <taxon>Actinomycetes</taxon>
        <taxon>Micrococcales</taxon>
        <taxon>Microbacteriaceae</taxon>
        <taxon>Microbacterium</taxon>
    </lineage>
</organism>
<dbReference type="RefSeq" id="WP_331790949.1">
    <property type="nucleotide sequence ID" value="NZ_BAAAUO010000005.1"/>
</dbReference>
<comment type="caution">
    <text evidence="1">The sequence shown here is derived from an EMBL/GenBank/DDBJ whole genome shotgun (WGS) entry which is preliminary data.</text>
</comment>
<evidence type="ECO:0000313" key="2">
    <source>
        <dbReference type="Proteomes" id="UP001351900"/>
    </source>
</evidence>
<keyword evidence="2" id="KW-1185">Reference proteome</keyword>
<gene>
    <name evidence="1" type="ORF">V2V91_04460</name>
</gene>
<accession>A0ABU7V443</accession>
<sequence>MSDNGNALRAAAVKAERFADQAKRVTVITRTMSTHLRGMADELNATIGGDANNFSNRGISLLNEVGQHEEYMARATEQMARIAASLAERLRVSARREDDASAAR</sequence>
<protein>
    <submittedName>
        <fullName evidence="1">Uncharacterized protein</fullName>
    </submittedName>
</protein>
<name>A0ABU7V443_9MICO</name>
<proteinExistence type="predicted"/>
<evidence type="ECO:0000313" key="1">
    <source>
        <dbReference type="EMBL" id="MEF2254390.1"/>
    </source>
</evidence>
<reference evidence="1 2" key="1">
    <citation type="submission" date="2024-01" db="EMBL/GenBank/DDBJ databases">
        <title>the genome sequence of strain Microbacterium schleiferi NBRC 15075.</title>
        <authorList>
            <person name="Ding Y."/>
            <person name="Zhang G."/>
        </authorList>
    </citation>
    <scope>NUCLEOTIDE SEQUENCE [LARGE SCALE GENOMIC DNA]</scope>
    <source>
        <strain evidence="1 2">NBRC 15075</strain>
    </source>
</reference>
<dbReference type="Proteomes" id="UP001351900">
    <property type="component" value="Unassembled WGS sequence"/>
</dbReference>
<dbReference type="EMBL" id="JAZHOV010000002">
    <property type="protein sequence ID" value="MEF2254390.1"/>
    <property type="molecule type" value="Genomic_DNA"/>
</dbReference>